<evidence type="ECO:0000313" key="1">
    <source>
        <dbReference type="EMBL" id="CAI9950590.1"/>
    </source>
</evidence>
<dbReference type="EMBL" id="CATOUU010000813">
    <property type="protein sequence ID" value="CAI9950590.1"/>
    <property type="molecule type" value="Genomic_DNA"/>
</dbReference>
<evidence type="ECO:0000313" key="3">
    <source>
        <dbReference type="Proteomes" id="UP001642409"/>
    </source>
</evidence>
<protein>
    <submittedName>
        <fullName evidence="2">Hypothetical_protein</fullName>
    </submittedName>
</protein>
<keyword evidence="3" id="KW-1185">Reference proteome</keyword>
<organism evidence="1">
    <name type="scientific">Hexamita inflata</name>
    <dbReference type="NCBI Taxonomy" id="28002"/>
    <lineage>
        <taxon>Eukaryota</taxon>
        <taxon>Metamonada</taxon>
        <taxon>Diplomonadida</taxon>
        <taxon>Hexamitidae</taxon>
        <taxon>Hexamitinae</taxon>
        <taxon>Hexamita</taxon>
    </lineage>
</organism>
<sequence>MKLIQLQQIRSDATDQALDELQISWEECSSCHESDVESNSVQIYGSKSIEQHILSCTPQFSSFAALLYNCIICQRGCSCIEFVKIQFDTFKQHFPAYQLELNTMKSNRKYYTQTSRVISHQSLYFALAYCNVLKPAQIA</sequence>
<proteinExistence type="predicted"/>
<dbReference type="Proteomes" id="UP001642409">
    <property type="component" value="Unassembled WGS sequence"/>
</dbReference>
<gene>
    <name evidence="1" type="ORF">HINF_LOCUS38235</name>
    <name evidence="2" type="ORF">HINF_LOCUS61825</name>
</gene>
<dbReference type="AlphaFoldDB" id="A0AA86UAZ9"/>
<comment type="caution">
    <text evidence="1">The sequence shown here is derived from an EMBL/GenBank/DDBJ whole genome shotgun (WGS) entry which is preliminary data.</text>
</comment>
<reference evidence="1" key="1">
    <citation type="submission" date="2023-06" db="EMBL/GenBank/DDBJ databases">
        <authorList>
            <person name="Kurt Z."/>
        </authorList>
    </citation>
    <scope>NUCLEOTIDE SEQUENCE</scope>
</reference>
<reference evidence="2 3" key="2">
    <citation type="submission" date="2024-07" db="EMBL/GenBank/DDBJ databases">
        <authorList>
            <person name="Akdeniz Z."/>
        </authorList>
    </citation>
    <scope>NUCLEOTIDE SEQUENCE [LARGE SCALE GENOMIC DNA]</scope>
</reference>
<accession>A0AA86UAZ9</accession>
<name>A0AA86UAZ9_9EUKA</name>
<dbReference type="EMBL" id="CAXDID020000373">
    <property type="protein sequence ID" value="CAL6083646.1"/>
    <property type="molecule type" value="Genomic_DNA"/>
</dbReference>
<evidence type="ECO:0000313" key="2">
    <source>
        <dbReference type="EMBL" id="CAL6083646.1"/>
    </source>
</evidence>